<evidence type="ECO:0008006" key="6">
    <source>
        <dbReference type="Google" id="ProtNLM"/>
    </source>
</evidence>
<organism evidence="4 5">
    <name type="scientific">Actinomyces israelii</name>
    <dbReference type="NCBI Taxonomy" id="1659"/>
    <lineage>
        <taxon>Bacteria</taxon>
        <taxon>Bacillati</taxon>
        <taxon>Actinomycetota</taxon>
        <taxon>Actinomycetes</taxon>
        <taxon>Actinomycetales</taxon>
        <taxon>Actinomycetaceae</taxon>
        <taxon>Actinomyces</taxon>
    </lineage>
</organism>
<feature type="signal peptide" evidence="3">
    <location>
        <begin position="1"/>
        <end position="29"/>
    </location>
</feature>
<sequence length="351" mass="35080">MRLGRFVATIGATATLAVVGTAVSAPALAAEEDGFVTDGKYTGVADPSSTLTVSGTGCTDPAGHPTSLTWAIGNEDSTAAGTGEVKEDGSWTATIDLAQAVPAAGLKDQQRTGLSFACVDYNTNTLKTLSLSLQLDSSKLSGEYKLINQADGTQTIALDVKGFAPGEEVTFRVAPESAYQSEQGPVEGDFHALGTFNADDGGAVAQSFTPPTDLPDGRYKAGVFGAAYGEHAWFENILVKDGKIYTVDKGDGGQGDGGQGDGDQDNNGGGLPEPTEAAEAPSQTAAPAAGGDPADPPAAGNPAPAKPAAPAAQTPSSSRQLAKTGADLGAALVGAGLLASGAVLLASRRKA</sequence>
<keyword evidence="3" id="KW-0732">Signal</keyword>
<evidence type="ECO:0000313" key="4">
    <source>
        <dbReference type="EMBL" id="MCZ0858998.1"/>
    </source>
</evidence>
<evidence type="ECO:0000256" key="1">
    <source>
        <dbReference type="SAM" id="MobiDB-lite"/>
    </source>
</evidence>
<proteinExistence type="predicted"/>
<feature type="compositionally biased region" description="Gly residues" evidence="1">
    <location>
        <begin position="252"/>
        <end position="271"/>
    </location>
</feature>
<keyword evidence="2" id="KW-0472">Membrane</keyword>
<feature type="chain" id="PRO_5046507520" description="Peptidase" evidence="3">
    <location>
        <begin position="30"/>
        <end position="351"/>
    </location>
</feature>
<dbReference type="Proteomes" id="UP001072034">
    <property type="component" value="Unassembled WGS sequence"/>
</dbReference>
<name>A0ABT4IB97_9ACTO</name>
<feature type="transmembrane region" description="Helical" evidence="2">
    <location>
        <begin position="328"/>
        <end position="346"/>
    </location>
</feature>
<evidence type="ECO:0000256" key="3">
    <source>
        <dbReference type="SAM" id="SignalP"/>
    </source>
</evidence>
<protein>
    <recommendedName>
        <fullName evidence="6">Peptidase</fullName>
    </recommendedName>
</protein>
<evidence type="ECO:0000256" key="2">
    <source>
        <dbReference type="SAM" id="Phobius"/>
    </source>
</evidence>
<dbReference type="EMBL" id="JAPTMY010000036">
    <property type="protein sequence ID" value="MCZ0858998.1"/>
    <property type="molecule type" value="Genomic_DNA"/>
</dbReference>
<dbReference type="RefSeq" id="WP_268918311.1">
    <property type="nucleotide sequence ID" value="NZ_JAPTMY010000036.1"/>
</dbReference>
<reference evidence="4" key="1">
    <citation type="submission" date="2022-10" db="EMBL/GenBank/DDBJ databases">
        <title>Genome sequence of Actinomyces israelii ATCC 10048.</title>
        <authorList>
            <person name="Watt R.M."/>
            <person name="Tong W.M."/>
        </authorList>
    </citation>
    <scope>NUCLEOTIDE SEQUENCE</scope>
    <source>
        <strain evidence="4">ATCC 10048</strain>
    </source>
</reference>
<feature type="compositionally biased region" description="Low complexity" evidence="1">
    <location>
        <begin position="272"/>
        <end position="312"/>
    </location>
</feature>
<feature type="region of interest" description="Disordered" evidence="1">
    <location>
        <begin position="249"/>
        <end position="322"/>
    </location>
</feature>
<accession>A0ABT4IB97</accession>
<comment type="caution">
    <text evidence="4">The sequence shown here is derived from an EMBL/GenBank/DDBJ whole genome shotgun (WGS) entry which is preliminary data.</text>
</comment>
<evidence type="ECO:0000313" key="5">
    <source>
        <dbReference type="Proteomes" id="UP001072034"/>
    </source>
</evidence>
<gene>
    <name evidence="4" type="ORF">OHJ16_13205</name>
</gene>
<keyword evidence="5" id="KW-1185">Reference proteome</keyword>
<keyword evidence="2" id="KW-1133">Transmembrane helix</keyword>
<keyword evidence="2" id="KW-0812">Transmembrane</keyword>